<accession>A0AAV3XCF8</accession>
<gene>
    <name evidence="2" type="ORF">MiSe_38370</name>
</gene>
<dbReference type="NCBIfam" id="NF040570">
    <property type="entry name" value="guided_TnpB"/>
    <property type="match status" value="1"/>
</dbReference>
<protein>
    <submittedName>
        <fullName evidence="2">Transposase IS891/IS1136/IS1341 family protein</fullName>
    </submittedName>
</protein>
<sequence length="206" mass="23783">MLTITYEYKLVPTLEQIKIFDEWLKICSSVWKFALRERKDWANSRKCDIDRCSINQEYIIPVDTKRPTYASQCKALTAAKKEYPALKIPQSQVLQQVLKNLETAFVSMWERGFGFPRFKKPGRMRSFVFPQMSRVVAGDYIDLPKIGQVKMILSRPIPQGFDLKQARIVRRASGYYVMLSLQCDVQVPDILPHGHPVGIDLGLNAR</sequence>
<comment type="caution">
    <text evidence="2">The sequence shown here is derived from an EMBL/GenBank/DDBJ whole genome shotgun (WGS) entry which is preliminary data.</text>
</comment>
<evidence type="ECO:0000313" key="2">
    <source>
        <dbReference type="EMBL" id="GET39076.1"/>
    </source>
</evidence>
<feature type="domain" description="Transposase putative helix-turn-helix" evidence="1">
    <location>
        <begin position="1"/>
        <end position="46"/>
    </location>
</feature>
<name>A0AAV3XCF8_9CYAN</name>
<dbReference type="AlphaFoldDB" id="A0AAV3XCF8"/>
<dbReference type="Proteomes" id="UP001050975">
    <property type="component" value="Unassembled WGS sequence"/>
</dbReference>
<proteinExistence type="predicted"/>
<evidence type="ECO:0000259" key="1">
    <source>
        <dbReference type="Pfam" id="PF12323"/>
    </source>
</evidence>
<dbReference type="EMBL" id="BLAY01000058">
    <property type="protein sequence ID" value="GET39076.1"/>
    <property type="molecule type" value="Genomic_DNA"/>
</dbReference>
<evidence type="ECO:0000313" key="3">
    <source>
        <dbReference type="Proteomes" id="UP001050975"/>
    </source>
</evidence>
<keyword evidence="3" id="KW-1185">Reference proteome</keyword>
<dbReference type="Pfam" id="PF12323">
    <property type="entry name" value="HTH_OrfB_IS605"/>
    <property type="match status" value="1"/>
</dbReference>
<reference evidence="2" key="1">
    <citation type="submission" date="2019-10" db="EMBL/GenBank/DDBJ databases">
        <title>Draft genome sequece of Microseira wollei NIES-4236.</title>
        <authorList>
            <person name="Yamaguchi H."/>
            <person name="Suzuki S."/>
            <person name="Kawachi M."/>
        </authorList>
    </citation>
    <scope>NUCLEOTIDE SEQUENCE</scope>
    <source>
        <strain evidence="2">NIES-4236</strain>
    </source>
</reference>
<organism evidence="2 3">
    <name type="scientific">Microseira wollei NIES-4236</name>
    <dbReference type="NCBI Taxonomy" id="2530354"/>
    <lineage>
        <taxon>Bacteria</taxon>
        <taxon>Bacillati</taxon>
        <taxon>Cyanobacteriota</taxon>
        <taxon>Cyanophyceae</taxon>
        <taxon>Oscillatoriophycideae</taxon>
        <taxon>Aerosakkonematales</taxon>
        <taxon>Aerosakkonemataceae</taxon>
        <taxon>Microseira</taxon>
    </lineage>
</organism>
<dbReference type="InterPro" id="IPR021027">
    <property type="entry name" value="Transposase_put_HTH"/>
</dbReference>